<comment type="caution">
    <text evidence="3">The sequence shown here is derived from an EMBL/GenBank/DDBJ whole genome shotgun (WGS) entry which is preliminary data.</text>
</comment>
<dbReference type="CDD" id="cd00397">
    <property type="entry name" value="DNA_BRE_C"/>
    <property type="match status" value="1"/>
</dbReference>
<dbReference type="Pfam" id="PF00589">
    <property type="entry name" value="Phage_integrase"/>
    <property type="match status" value="1"/>
</dbReference>
<dbReference type="InterPro" id="IPR002104">
    <property type="entry name" value="Integrase_catalytic"/>
</dbReference>
<evidence type="ECO:0000256" key="1">
    <source>
        <dbReference type="ARBA" id="ARBA00023172"/>
    </source>
</evidence>
<dbReference type="Gene3D" id="1.10.443.10">
    <property type="entry name" value="Intergrase catalytic core"/>
    <property type="match status" value="1"/>
</dbReference>
<gene>
    <name evidence="3" type="ORF">HYQ42_08930</name>
</gene>
<sequence length="122" mass="14190">MKEMNKRNYIATVFWEDITIAKTKDVRKESKTDDISTLLNHLNADDYVEFRDYVFIKIVYETGLRAGTMSHLTYDMFDFKNNVINVSATIMKGRVGTTKPIPAIFEEMVTQLHMWKKSLGSK</sequence>
<organism evidence="3 4">
    <name type="scientific">Ruoffia tabacinasalis</name>
    <dbReference type="NCBI Taxonomy" id="87458"/>
    <lineage>
        <taxon>Bacteria</taxon>
        <taxon>Bacillati</taxon>
        <taxon>Bacillota</taxon>
        <taxon>Bacilli</taxon>
        <taxon>Lactobacillales</taxon>
        <taxon>Aerococcaceae</taxon>
        <taxon>Ruoffia</taxon>
    </lineage>
</organism>
<dbReference type="EMBL" id="JACCEL010000022">
    <property type="protein sequence ID" value="MBG9978913.1"/>
    <property type="molecule type" value="Genomic_DNA"/>
</dbReference>
<accession>A0ABS0LKT9</accession>
<feature type="domain" description="Tyr recombinase" evidence="2">
    <location>
        <begin position="24"/>
        <end position="122"/>
    </location>
</feature>
<protein>
    <submittedName>
        <fullName evidence="3">Site-specific integrase</fullName>
    </submittedName>
</protein>
<dbReference type="InterPro" id="IPR013762">
    <property type="entry name" value="Integrase-like_cat_sf"/>
</dbReference>
<proteinExistence type="predicted"/>
<name>A0ABS0LKT9_9LACT</name>
<dbReference type="Proteomes" id="UP000823401">
    <property type="component" value="Unassembled WGS sequence"/>
</dbReference>
<keyword evidence="4" id="KW-1185">Reference proteome</keyword>
<dbReference type="InterPro" id="IPR011010">
    <property type="entry name" value="DNA_brk_join_enz"/>
</dbReference>
<keyword evidence="1" id="KW-0233">DNA recombination</keyword>
<reference evidence="3 4" key="1">
    <citation type="submission" date="2020-07" db="EMBL/GenBank/DDBJ databases">
        <title>Facklamia lactis sp. nov., isolated from raw milk.</title>
        <authorList>
            <person name="Doll E.V."/>
            <person name="Huptas C."/>
            <person name="Staib L."/>
            <person name="Wenning M."/>
            <person name="Scherer S."/>
        </authorList>
    </citation>
    <scope>NUCLEOTIDE SEQUENCE [LARGE SCALE GENOMIC DNA]</scope>
    <source>
        <strain evidence="3 4">DSM 104272</strain>
    </source>
</reference>
<dbReference type="PROSITE" id="PS51898">
    <property type="entry name" value="TYR_RECOMBINASE"/>
    <property type="match status" value="1"/>
</dbReference>
<evidence type="ECO:0000313" key="4">
    <source>
        <dbReference type="Proteomes" id="UP000823401"/>
    </source>
</evidence>
<evidence type="ECO:0000259" key="2">
    <source>
        <dbReference type="PROSITE" id="PS51898"/>
    </source>
</evidence>
<dbReference type="SUPFAM" id="SSF56349">
    <property type="entry name" value="DNA breaking-rejoining enzymes"/>
    <property type="match status" value="1"/>
</dbReference>
<evidence type="ECO:0000313" key="3">
    <source>
        <dbReference type="EMBL" id="MBG9978913.1"/>
    </source>
</evidence>